<accession>A0A8X7WQA5</accession>
<name>A0A8X7WQA5_BRACI</name>
<organism evidence="1 2">
    <name type="scientific">Brassica carinata</name>
    <name type="common">Ethiopian mustard</name>
    <name type="synonym">Abyssinian cabbage</name>
    <dbReference type="NCBI Taxonomy" id="52824"/>
    <lineage>
        <taxon>Eukaryota</taxon>
        <taxon>Viridiplantae</taxon>
        <taxon>Streptophyta</taxon>
        <taxon>Embryophyta</taxon>
        <taxon>Tracheophyta</taxon>
        <taxon>Spermatophyta</taxon>
        <taxon>Magnoliopsida</taxon>
        <taxon>eudicotyledons</taxon>
        <taxon>Gunneridae</taxon>
        <taxon>Pentapetalae</taxon>
        <taxon>rosids</taxon>
        <taxon>malvids</taxon>
        <taxon>Brassicales</taxon>
        <taxon>Brassicaceae</taxon>
        <taxon>Brassiceae</taxon>
        <taxon>Brassica</taxon>
    </lineage>
</organism>
<gene>
    <name evidence="1" type="ORF">Bca52824_004255</name>
</gene>
<dbReference type="OrthoDB" id="10421859at2759"/>
<protein>
    <submittedName>
        <fullName evidence="1">Uncharacterized protein</fullName>
    </submittedName>
</protein>
<dbReference type="AlphaFoldDB" id="A0A8X7WQA5"/>
<dbReference type="Proteomes" id="UP000886595">
    <property type="component" value="Unassembled WGS sequence"/>
</dbReference>
<reference evidence="1 2" key="1">
    <citation type="submission" date="2020-02" db="EMBL/GenBank/DDBJ databases">
        <authorList>
            <person name="Ma Q."/>
            <person name="Huang Y."/>
            <person name="Song X."/>
            <person name="Pei D."/>
        </authorList>
    </citation>
    <scope>NUCLEOTIDE SEQUENCE [LARGE SCALE GENOMIC DNA]</scope>
    <source>
        <strain evidence="1">Sxm20200214</strain>
        <tissue evidence="1">Leaf</tissue>
    </source>
</reference>
<evidence type="ECO:0000313" key="2">
    <source>
        <dbReference type="Proteomes" id="UP000886595"/>
    </source>
</evidence>
<proteinExistence type="predicted"/>
<keyword evidence="2" id="KW-1185">Reference proteome</keyword>
<sequence>MSSSSPEDEDCVVAVKFLGPQLSFCRPTRSNYGWINVKIENSCFYNSLVMYSKTTSCCWIWRPPGRIMGSP</sequence>
<comment type="caution">
    <text evidence="1">The sequence shown here is derived from an EMBL/GenBank/DDBJ whole genome shotgun (WGS) entry which is preliminary data.</text>
</comment>
<dbReference type="EMBL" id="JAAMPC010000001">
    <property type="protein sequence ID" value="KAG2333075.1"/>
    <property type="molecule type" value="Genomic_DNA"/>
</dbReference>
<evidence type="ECO:0000313" key="1">
    <source>
        <dbReference type="EMBL" id="KAG2333075.1"/>
    </source>
</evidence>